<dbReference type="EMBL" id="HE575317">
    <property type="protein sequence ID" value="CCC90015.1"/>
    <property type="molecule type" value="Genomic_DNA"/>
</dbReference>
<gene>
    <name evidence="2" type="ORF">TCIL3000_4_990</name>
</gene>
<sequence length="120" mass="13922">MRHLVPQRGFYSSHSTVVLRRVTTLTLYCPRVCVRAHKKRIKIHVTGSRLPPLISPSLAQRCLITYVVCHMSLNMYSFAFIYLFIYHLNPLKNAHKYVFVYNSFGLLHVSKGPDSQQTEN</sequence>
<reference evidence="2" key="1">
    <citation type="journal article" date="2012" name="Proc. Natl. Acad. Sci. U.S.A.">
        <title>Antigenic diversity is generated by distinct evolutionary mechanisms in African trypanosome species.</title>
        <authorList>
            <person name="Jackson A.P."/>
            <person name="Berry A."/>
            <person name="Aslett M."/>
            <person name="Allison H.C."/>
            <person name="Burton P."/>
            <person name="Vavrova-Anderson J."/>
            <person name="Brown R."/>
            <person name="Browne H."/>
            <person name="Corton N."/>
            <person name="Hauser H."/>
            <person name="Gamble J."/>
            <person name="Gilderthorp R."/>
            <person name="Marcello L."/>
            <person name="McQuillan J."/>
            <person name="Otto T.D."/>
            <person name="Quail M.A."/>
            <person name="Sanders M.J."/>
            <person name="van Tonder A."/>
            <person name="Ginger M.L."/>
            <person name="Field M.C."/>
            <person name="Barry J.D."/>
            <person name="Hertz-Fowler C."/>
            <person name="Berriman M."/>
        </authorList>
    </citation>
    <scope>NUCLEOTIDE SEQUENCE</scope>
    <source>
        <strain evidence="2">IL3000</strain>
    </source>
</reference>
<proteinExistence type="predicted"/>
<keyword evidence="1" id="KW-1133">Transmembrane helix</keyword>
<organism evidence="2">
    <name type="scientific">Trypanosoma congolense (strain IL3000)</name>
    <dbReference type="NCBI Taxonomy" id="1068625"/>
    <lineage>
        <taxon>Eukaryota</taxon>
        <taxon>Discoba</taxon>
        <taxon>Euglenozoa</taxon>
        <taxon>Kinetoplastea</taxon>
        <taxon>Metakinetoplastina</taxon>
        <taxon>Trypanosomatida</taxon>
        <taxon>Trypanosomatidae</taxon>
        <taxon>Trypanosoma</taxon>
        <taxon>Nannomonas</taxon>
    </lineage>
</organism>
<accession>G0UKW0</accession>
<evidence type="ECO:0000256" key="1">
    <source>
        <dbReference type="SAM" id="Phobius"/>
    </source>
</evidence>
<keyword evidence="1" id="KW-0472">Membrane</keyword>
<dbReference type="AlphaFoldDB" id="G0UKW0"/>
<feature type="transmembrane region" description="Helical" evidence="1">
    <location>
        <begin position="63"/>
        <end position="86"/>
    </location>
</feature>
<evidence type="ECO:0000313" key="2">
    <source>
        <dbReference type="EMBL" id="CCC90015.1"/>
    </source>
</evidence>
<keyword evidence="1" id="KW-0812">Transmembrane</keyword>
<protein>
    <submittedName>
        <fullName evidence="2">Uncharacterized protein</fullName>
    </submittedName>
</protein>
<name>G0UKW0_TRYCI</name>